<keyword evidence="1 5" id="KW-0732">Signal</keyword>
<dbReference type="AlphaFoldDB" id="A0AAX1NAC3"/>
<evidence type="ECO:0000313" key="8">
    <source>
        <dbReference type="Proteomes" id="UP000678679"/>
    </source>
</evidence>
<dbReference type="KEGG" id="fya:KMW28_06440"/>
<dbReference type="InterPro" id="IPR001547">
    <property type="entry name" value="Glyco_hydro_5"/>
</dbReference>
<dbReference type="SUPFAM" id="SSF51445">
    <property type="entry name" value="(Trans)glycosidases"/>
    <property type="match status" value="1"/>
</dbReference>
<comment type="similarity">
    <text evidence="4">Belongs to the glycosyl hydrolase 5 (cellulase A) family.</text>
</comment>
<dbReference type="GO" id="GO:0009251">
    <property type="term" value="P:glucan catabolic process"/>
    <property type="evidence" value="ECO:0007669"/>
    <property type="project" value="TreeGrafter"/>
</dbReference>
<evidence type="ECO:0000256" key="1">
    <source>
        <dbReference type="ARBA" id="ARBA00022729"/>
    </source>
</evidence>
<dbReference type="RefSeq" id="WP_169664105.1">
    <property type="nucleotide sequence ID" value="NZ_CP076132.1"/>
</dbReference>
<protein>
    <submittedName>
        <fullName evidence="7">Glycoside hydrolase family 5 protein</fullName>
    </submittedName>
</protein>
<evidence type="ECO:0000313" key="7">
    <source>
        <dbReference type="EMBL" id="QWG03215.1"/>
    </source>
</evidence>
<sequence>MKLLKILVILGLLFGSACSSDDEVNVVDPDEDDDDITELPLNEVPQTRIDYLKKGVNLGHWFAQTSITEASLNSRFNDADFDFIENSGFTYVRLSIDESVLIAEEDYSQVNPQYLTILEDNIQKFIDRDIAVLFDFHTTDEFKNRVHEDIIFANKIKQFWGVAAKHFKKYDPDMLYFEVFNEPWTLNAEEWYDMQEDWVKVIRSNAPLHTIVVDGNLRVTENNWDDVEAFILQKPLDDKNIVYNLHCYAPMAFTHQAATWGWTTLQYIEGLEWPANTDNANSVKNNANKVEVTWAMDDYLRINWNKDELGKIIKKVGDWQKKYNVPVTCNEFGVYEYKSPKQSRLLYTQDMREALEENNIGWAVWEYDAGFKVIDRRNGQVVWVDGMQSALGL</sequence>
<name>A0AAX1NAC3_9BACT</name>
<feature type="chain" id="PRO_5043455081" evidence="5">
    <location>
        <begin position="20"/>
        <end position="393"/>
    </location>
</feature>
<proteinExistence type="inferred from homology"/>
<dbReference type="PROSITE" id="PS51257">
    <property type="entry name" value="PROKAR_LIPOPROTEIN"/>
    <property type="match status" value="1"/>
</dbReference>
<feature type="domain" description="Glycoside hydrolase family 5" evidence="6">
    <location>
        <begin position="77"/>
        <end position="368"/>
    </location>
</feature>
<evidence type="ECO:0000256" key="3">
    <source>
        <dbReference type="ARBA" id="ARBA00023295"/>
    </source>
</evidence>
<feature type="signal peptide" evidence="5">
    <location>
        <begin position="1"/>
        <end position="19"/>
    </location>
</feature>
<keyword evidence="2 4" id="KW-0378">Hydrolase</keyword>
<dbReference type="InterPro" id="IPR017853">
    <property type="entry name" value="GH"/>
</dbReference>
<dbReference type="GO" id="GO:0005576">
    <property type="term" value="C:extracellular region"/>
    <property type="evidence" value="ECO:0007669"/>
    <property type="project" value="TreeGrafter"/>
</dbReference>
<dbReference type="GO" id="GO:0009986">
    <property type="term" value="C:cell surface"/>
    <property type="evidence" value="ECO:0007669"/>
    <property type="project" value="TreeGrafter"/>
</dbReference>
<keyword evidence="3 4" id="KW-0326">Glycosidase</keyword>
<accession>A0AAX1NAC3</accession>
<dbReference type="PANTHER" id="PTHR31297:SF17">
    <property type="entry name" value="ENDOGLUCANASE"/>
    <property type="match status" value="1"/>
</dbReference>
<keyword evidence="8" id="KW-1185">Reference proteome</keyword>
<evidence type="ECO:0000256" key="4">
    <source>
        <dbReference type="RuleBase" id="RU361153"/>
    </source>
</evidence>
<reference evidence="7 8" key="1">
    <citation type="submission" date="2021-05" db="EMBL/GenBank/DDBJ databases">
        <title>Comparative genomic studies on the polysaccharide-degrading batcterial strains of the Flammeovirga genus.</title>
        <authorList>
            <person name="Zewei F."/>
            <person name="Zheng Z."/>
            <person name="Yu L."/>
            <person name="Ruyue G."/>
            <person name="Yanhong M."/>
            <person name="Yuanyuan C."/>
            <person name="Jingyan G."/>
            <person name="Wenjun H."/>
        </authorList>
    </citation>
    <scope>NUCLEOTIDE SEQUENCE [LARGE SCALE GENOMIC DNA]</scope>
    <source>
        <strain evidence="7 8">NBRC:100898</strain>
    </source>
</reference>
<dbReference type="Gene3D" id="3.20.20.80">
    <property type="entry name" value="Glycosidases"/>
    <property type="match status" value="1"/>
</dbReference>
<organism evidence="7 8">
    <name type="scientific">Flammeovirga yaeyamensis</name>
    <dbReference type="NCBI Taxonomy" id="367791"/>
    <lineage>
        <taxon>Bacteria</taxon>
        <taxon>Pseudomonadati</taxon>
        <taxon>Bacteroidota</taxon>
        <taxon>Cytophagia</taxon>
        <taxon>Cytophagales</taxon>
        <taxon>Flammeovirgaceae</taxon>
        <taxon>Flammeovirga</taxon>
    </lineage>
</organism>
<gene>
    <name evidence="7" type="ORF">KMW28_06440</name>
</gene>
<evidence type="ECO:0000259" key="6">
    <source>
        <dbReference type="Pfam" id="PF00150"/>
    </source>
</evidence>
<dbReference type="Pfam" id="PF00150">
    <property type="entry name" value="Cellulase"/>
    <property type="match status" value="1"/>
</dbReference>
<dbReference type="EMBL" id="CP076132">
    <property type="protein sequence ID" value="QWG03215.1"/>
    <property type="molecule type" value="Genomic_DNA"/>
</dbReference>
<dbReference type="GO" id="GO:0008422">
    <property type="term" value="F:beta-glucosidase activity"/>
    <property type="evidence" value="ECO:0007669"/>
    <property type="project" value="TreeGrafter"/>
</dbReference>
<dbReference type="Proteomes" id="UP000678679">
    <property type="component" value="Chromosome 1"/>
</dbReference>
<dbReference type="InterPro" id="IPR050386">
    <property type="entry name" value="Glycosyl_hydrolase_5"/>
</dbReference>
<dbReference type="PANTHER" id="PTHR31297">
    <property type="entry name" value="GLUCAN ENDO-1,6-BETA-GLUCOSIDASE B"/>
    <property type="match status" value="1"/>
</dbReference>
<evidence type="ECO:0000256" key="5">
    <source>
        <dbReference type="SAM" id="SignalP"/>
    </source>
</evidence>
<evidence type="ECO:0000256" key="2">
    <source>
        <dbReference type="ARBA" id="ARBA00022801"/>
    </source>
</evidence>